<dbReference type="EMBL" id="BARS01058202">
    <property type="protein sequence ID" value="GAG46367.1"/>
    <property type="molecule type" value="Genomic_DNA"/>
</dbReference>
<sequence length="110" mass="11671">CDDVGDPDTGDGSGNCNLTRQAAAEALMDWLATDPTGSGDADFLIIGDLNSYDKEDPIDAIIEGADDTLSTGDDYIDLQAWFVGENGYTFVFDGQLGYLDYALANANLFG</sequence>
<gene>
    <name evidence="1" type="ORF">S01H1_84995</name>
</gene>
<comment type="caution">
    <text evidence="1">The sequence shown here is derived from an EMBL/GenBank/DDBJ whole genome shotgun (WGS) entry which is preliminary data.</text>
</comment>
<name>X0YGM7_9ZZZZ</name>
<evidence type="ECO:0000313" key="1">
    <source>
        <dbReference type="EMBL" id="GAG46367.1"/>
    </source>
</evidence>
<dbReference type="PANTHER" id="PTHR42834">
    <property type="entry name" value="ENDONUCLEASE/EXONUCLEASE/PHOSPHATASE FAMILY PROTEIN (AFU_ORTHOLOGUE AFUA_3G09210)"/>
    <property type="match status" value="1"/>
</dbReference>
<reference evidence="1" key="1">
    <citation type="journal article" date="2014" name="Front. Microbiol.">
        <title>High frequency of phylogenetically diverse reductive dehalogenase-homologous genes in deep subseafloor sedimentary metagenomes.</title>
        <authorList>
            <person name="Kawai M."/>
            <person name="Futagami T."/>
            <person name="Toyoda A."/>
            <person name="Takaki Y."/>
            <person name="Nishi S."/>
            <person name="Hori S."/>
            <person name="Arai W."/>
            <person name="Tsubouchi T."/>
            <person name="Morono Y."/>
            <person name="Uchiyama I."/>
            <person name="Ito T."/>
            <person name="Fujiyama A."/>
            <person name="Inagaki F."/>
            <person name="Takami H."/>
        </authorList>
    </citation>
    <scope>NUCLEOTIDE SEQUENCE</scope>
    <source>
        <strain evidence="1">Expedition CK06-06</strain>
    </source>
</reference>
<feature type="non-terminal residue" evidence="1">
    <location>
        <position position="110"/>
    </location>
</feature>
<organism evidence="1">
    <name type="scientific">marine sediment metagenome</name>
    <dbReference type="NCBI Taxonomy" id="412755"/>
    <lineage>
        <taxon>unclassified sequences</taxon>
        <taxon>metagenomes</taxon>
        <taxon>ecological metagenomes</taxon>
    </lineage>
</organism>
<accession>X0YGM7</accession>
<dbReference type="PANTHER" id="PTHR42834:SF1">
    <property type="entry name" value="ENDONUCLEASE_EXONUCLEASE_PHOSPHATASE FAMILY PROTEIN (AFU_ORTHOLOGUE AFUA_3G09210)"/>
    <property type="match status" value="1"/>
</dbReference>
<evidence type="ECO:0008006" key="2">
    <source>
        <dbReference type="Google" id="ProtNLM"/>
    </source>
</evidence>
<proteinExistence type="predicted"/>
<feature type="non-terminal residue" evidence="1">
    <location>
        <position position="1"/>
    </location>
</feature>
<protein>
    <recommendedName>
        <fullName evidence="2">Endonuclease/exonuclease/phosphatase domain-containing protein</fullName>
    </recommendedName>
</protein>
<dbReference type="SUPFAM" id="SSF56219">
    <property type="entry name" value="DNase I-like"/>
    <property type="match status" value="1"/>
</dbReference>
<dbReference type="AlphaFoldDB" id="X0YGM7"/>
<dbReference type="InterPro" id="IPR036691">
    <property type="entry name" value="Endo/exonu/phosph_ase_sf"/>
</dbReference>